<feature type="domain" description="YdhG-like" evidence="1">
    <location>
        <begin position="25"/>
        <end position="127"/>
    </location>
</feature>
<dbReference type="RefSeq" id="WP_283426257.1">
    <property type="nucleotide sequence ID" value="NZ_FXTY01000004.1"/>
</dbReference>
<comment type="caution">
    <text evidence="2">The sequence shown here is derived from an EMBL/GenBank/DDBJ whole genome shotgun (WGS) entry which is preliminary data.</text>
</comment>
<accession>A0ABY1P389</accession>
<organism evidence="2 3">
    <name type="scientific">Shimia sagamensis</name>
    <dbReference type="NCBI Taxonomy" id="1566352"/>
    <lineage>
        <taxon>Bacteria</taxon>
        <taxon>Pseudomonadati</taxon>
        <taxon>Pseudomonadota</taxon>
        <taxon>Alphaproteobacteria</taxon>
        <taxon>Rhodobacterales</taxon>
        <taxon>Roseobacteraceae</taxon>
    </lineage>
</organism>
<reference evidence="2 3" key="1">
    <citation type="submission" date="2017-05" db="EMBL/GenBank/DDBJ databases">
        <authorList>
            <person name="Varghese N."/>
            <person name="Submissions S."/>
        </authorList>
    </citation>
    <scope>NUCLEOTIDE SEQUENCE [LARGE SCALE GENOMIC DNA]</scope>
    <source>
        <strain evidence="2 3">DSM 29734</strain>
    </source>
</reference>
<evidence type="ECO:0000259" key="1">
    <source>
        <dbReference type="Pfam" id="PF08818"/>
    </source>
</evidence>
<keyword evidence="3" id="KW-1185">Reference proteome</keyword>
<sequence length="142" mass="15791">MSTNKTAPSDVSPQDFLQTVKPARRQSDALALLDLFQRVSGYPPVMWGPSIIGFGQYHYRYNSGREGDFLATGFSPRKANLVLYIMPGYQDYSAILARVGKHKLGKSCLYINKLDDIDLTVLEELIQTGLADLNAKWPVHAG</sequence>
<dbReference type="Pfam" id="PF08818">
    <property type="entry name" value="DUF1801"/>
    <property type="match status" value="1"/>
</dbReference>
<evidence type="ECO:0000313" key="3">
    <source>
        <dbReference type="Proteomes" id="UP001157961"/>
    </source>
</evidence>
<dbReference type="InterPro" id="IPR014922">
    <property type="entry name" value="YdhG-like"/>
</dbReference>
<dbReference type="Proteomes" id="UP001157961">
    <property type="component" value="Unassembled WGS sequence"/>
</dbReference>
<proteinExistence type="predicted"/>
<protein>
    <recommendedName>
        <fullName evidence="1">YdhG-like domain-containing protein</fullName>
    </recommendedName>
</protein>
<dbReference type="EMBL" id="FXTY01000004">
    <property type="protein sequence ID" value="SMP23001.1"/>
    <property type="molecule type" value="Genomic_DNA"/>
</dbReference>
<evidence type="ECO:0000313" key="2">
    <source>
        <dbReference type="EMBL" id="SMP23001.1"/>
    </source>
</evidence>
<name>A0ABY1P389_9RHOB</name>
<gene>
    <name evidence="2" type="ORF">SAMN06265373_104308</name>
</gene>